<evidence type="ECO:0000313" key="11">
    <source>
        <dbReference type="EMBL" id="CAG5108452.1"/>
    </source>
</evidence>
<evidence type="ECO:0000256" key="2">
    <source>
        <dbReference type="ARBA" id="ARBA00022490"/>
    </source>
</evidence>
<organism evidence="11 12">
    <name type="scientific">Cotesia congregata</name>
    <name type="common">Parasitoid wasp</name>
    <name type="synonym">Apanteles congregatus</name>
    <dbReference type="NCBI Taxonomy" id="51543"/>
    <lineage>
        <taxon>Eukaryota</taxon>
        <taxon>Metazoa</taxon>
        <taxon>Ecdysozoa</taxon>
        <taxon>Arthropoda</taxon>
        <taxon>Hexapoda</taxon>
        <taxon>Insecta</taxon>
        <taxon>Pterygota</taxon>
        <taxon>Neoptera</taxon>
        <taxon>Endopterygota</taxon>
        <taxon>Hymenoptera</taxon>
        <taxon>Apocrita</taxon>
        <taxon>Ichneumonoidea</taxon>
        <taxon>Braconidae</taxon>
        <taxon>Microgastrinae</taxon>
        <taxon>Cotesia</taxon>
    </lineage>
</organism>
<evidence type="ECO:0000256" key="6">
    <source>
        <dbReference type="ARBA" id="ARBA00023212"/>
    </source>
</evidence>
<dbReference type="AlphaFoldDB" id="A0A8J2HRS5"/>
<accession>A0A8J2HRS5</accession>
<evidence type="ECO:0000256" key="1">
    <source>
        <dbReference type="ARBA" id="ARBA00004611"/>
    </source>
</evidence>
<comment type="subcellular location">
    <subcellularLocation>
        <location evidence="8">Cell projection</location>
        <location evidence="8">Kinocilium</location>
    </subcellularLocation>
    <subcellularLocation>
        <location evidence="1">Cytoplasm</location>
        <location evidence="1">Cytoskeleton</location>
        <location evidence="1">Flagellum axoneme</location>
    </subcellularLocation>
</comment>
<dbReference type="GO" id="GO:0001534">
    <property type="term" value="C:radial spoke"/>
    <property type="evidence" value="ECO:0007669"/>
    <property type="project" value="InterPro"/>
</dbReference>
<dbReference type="GO" id="GO:0060294">
    <property type="term" value="P:cilium movement involved in cell motility"/>
    <property type="evidence" value="ECO:0007669"/>
    <property type="project" value="InterPro"/>
</dbReference>
<keyword evidence="4" id="KW-0282">Flagellum</keyword>
<dbReference type="PANTHER" id="PTHR22069">
    <property type="entry name" value="MITOCHONDRIAL RIBOSOMAL PROTEIN S18"/>
    <property type="match status" value="1"/>
</dbReference>
<keyword evidence="5" id="KW-0969">Cilium</keyword>
<dbReference type="Pfam" id="PF04712">
    <property type="entry name" value="Radial_spoke"/>
    <property type="match status" value="1"/>
</dbReference>
<protein>
    <recommendedName>
        <fullName evidence="10">Radial spoke head protein 9 homolog</fullName>
    </recommendedName>
</protein>
<dbReference type="Proteomes" id="UP000786811">
    <property type="component" value="Unassembled WGS sequence"/>
</dbReference>
<comment type="caution">
    <text evidence="11">The sequence shown here is derived from an EMBL/GenBank/DDBJ whole genome shotgun (WGS) entry which is preliminary data.</text>
</comment>
<keyword evidence="7" id="KW-0966">Cell projection</keyword>
<keyword evidence="12" id="KW-1185">Reference proteome</keyword>
<evidence type="ECO:0000313" key="12">
    <source>
        <dbReference type="Proteomes" id="UP000786811"/>
    </source>
</evidence>
<evidence type="ECO:0000256" key="10">
    <source>
        <dbReference type="ARBA" id="ARBA00041080"/>
    </source>
</evidence>
<dbReference type="OrthoDB" id="10258956at2759"/>
<dbReference type="GO" id="GO:0044458">
    <property type="term" value="P:motile cilium assembly"/>
    <property type="evidence" value="ECO:0007669"/>
    <property type="project" value="TreeGrafter"/>
</dbReference>
<evidence type="ECO:0000256" key="7">
    <source>
        <dbReference type="ARBA" id="ARBA00023273"/>
    </source>
</evidence>
<gene>
    <name evidence="11" type="ORF">HICCMSTLAB_LOCUS13244</name>
</gene>
<dbReference type="EMBL" id="CAJNRD030001124">
    <property type="protein sequence ID" value="CAG5108452.1"/>
    <property type="molecule type" value="Genomic_DNA"/>
</dbReference>
<dbReference type="GO" id="GO:0060091">
    <property type="term" value="C:kinocilium"/>
    <property type="evidence" value="ECO:0007669"/>
    <property type="project" value="UniProtKB-SubCell"/>
</dbReference>
<proteinExistence type="inferred from homology"/>
<dbReference type="GO" id="GO:0035082">
    <property type="term" value="P:axoneme assembly"/>
    <property type="evidence" value="ECO:0007669"/>
    <property type="project" value="InterPro"/>
</dbReference>
<evidence type="ECO:0000256" key="5">
    <source>
        <dbReference type="ARBA" id="ARBA00023069"/>
    </source>
</evidence>
<keyword evidence="2" id="KW-0963">Cytoplasm</keyword>
<sequence length="233" mass="26498">MEYNKLSESIDTVGYSGVCIGTERSQLLKNSLLVLGKENNFDKIYYWGRINGIERDYYIAYGHGKDYLRNQTYYYSFNCLDWLLLPKATKTDKVISSFLMNYFQGDPSVKTSAQVPDFFLSDGETSKKSIENGVTSCEIKEEDRLSATVDLINNDSIIIPRGSWIKHPSGDVGKNPAFTGLNLNECLELKSYLHARLPLRKSDMNLIKKQDYNNCALDFLDSIDMDLSKGKCI</sequence>
<keyword evidence="6" id="KW-0206">Cytoskeleton</keyword>
<reference evidence="11" key="1">
    <citation type="submission" date="2021-04" db="EMBL/GenBank/DDBJ databases">
        <authorList>
            <person name="Chebbi M.A.C M."/>
        </authorList>
    </citation>
    <scope>NUCLEOTIDE SEQUENCE</scope>
</reference>
<name>A0A8J2HRS5_COTCN</name>
<evidence type="ECO:0000256" key="4">
    <source>
        <dbReference type="ARBA" id="ARBA00022846"/>
    </source>
</evidence>
<keyword evidence="3" id="KW-0970">Cilium biogenesis/degradation</keyword>
<evidence type="ECO:0000256" key="3">
    <source>
        <dbReference type="ARBA" id="ARBA00022794"/>
    </source>
</evidence>
<dbReference type="InterPro" id="IPR055316">
    <property type="entry name" value="RSP9"/>
</dbReference>
<evidence type="ECO:0000256" key="8">
    <source>
        <dbReference type="ARBA" id="ARBA00037822"/>
    </source>
</evidence>
<dbReference type="PANTHER" id="PTHR22069:SF0">
    <property type="entry name" value="RADIAL SPOKE HEAD PROTEIN 9 HOMOLOG"/>
    <property type="match status" value="1"/>
</dbReference>
<comment type="similarity">
    <text evidence="9">Belongs to the flagellar radial spoke RSP9 family.</text>
</comment>
<dbReference type="InterPro" id="IPR006802">
    <property type="entry name" value="Radial_spoke"/>
</dbReference>
<evidence type="ECO:0000256" key="9">
    <source>
        <dbReference type="ARBA" id="ARBA00038319"/>
    </source>
</evidence>